<dbReference type="Pfam" id="PF12816">
    <property type="entry name" value="TPR_Vps8"/>
    <property type="match status" value="1"/>
</dbReference>
<accession>A0A067TA34</accession>
<evidence type="ECO:0000256" key="1">
    <source>
        <dbReference type="ARBA" id="ARBA00009422"/>
    </source>
</evidence>
<evidence type="ECO:0000259" key="2">
    <source>
        <dbReference type="Pfam" id="PF12816"/>
    </source>
</evidence>
<dbReference type="Pfam" id="PF25066">
    <property type="entry name" value="TPR_VPS8_2"/>
    <property type="match status" value="1"/>
</dbReference>
<feature type="domain" description="VPS8-like TPR-like repeats" evidence="3">
    <location>
        <begin position="1158"/>
        <end position="1322"/>
    </location>
</feature>
<dbReference type="OrthoDB" id="289913at2759"/>
<dbReference type="GO" id="GO:0034058">
    <property type="term" value="P:endosomal vesicle fusion"/>
    <property type="evidence" value="ECO:0007669"/>
    <property type="project" value="TreeGrafter"/>
</dbReference>
<proteinExistence type="inferred from homology"/>
<keyword evidence="5" id="KW-1185">Reference proteome</keyword>
<dbReference type="InterPro" id="IPR059070">
    <property type="entry name" value="TPR_VPS8_2"/>
</dbReference>
<evidence type="ECO:0000313" key="5">
    <source>
        <dbReference type="Proteomes" id="UP000027222"/>
    </source>
</evidence>
<gene>
    <name evidence="4" type="ORF">GALMADRAFT_97807</name>
</gene>
<sequence length="1383" mass="154402">MSPSLSHFSSVSRMSSVSNLHSVSSGKEEETRVEAASEIREVFKWTELHAITRIMYSKASQKASNVLGAPLLGSPTTLAANGFICIGTTEGKVVVHDFNQSLICVCESNAAGSSLGPVTALALSHDHTFVASGHASGYIQLYNLKQPHNPVRSVAPTTLVAVASGRKEGHLQGSTIISLGFIAGRHTALVSADDHGLAFFHSLGKILFVEAPDILRILGRYPDAPVATPSLKTPLVSSSVPTFSPVTNTPQRRKPRYTVLAMAPLPLGTTPHPTDGYNTVALLTPTKLVIVGLKPTPRTWFKCPREIDEGGSWKSRSKWIGSLAWFPSILRPSVAAAGIELSSTSDQPTVPLLVYSWGSSLHLIRVFESRIKQFVKNPKTGKSHEVEIGTITHERFGKWSVDEDILALQWLNYNQIVITTRRTLGIYDLKLSRLVEQVPFEGLSLISLGKGVGNSVGESDTDAVAHSIRTYKGKMFLLKCDRLMAGTLLTWADLILSLVDNGDFLKAIDLTRTYYTDEAPGNRNNLPDDLTQRRNVIGEKLRSLMDASAQYAFSEDRMTDSTHLTPDNRGVDRTSLFEGLVSACCRASIALEDFEYLFEDLFQKYDDSGIAPIFLRQLEPFVLDNEIRYVPPRVTQRLIALHVEDDRPEHVERIIWHMDPSCLDLNQAIHLCQQYHLYDALIFIYTRAMRDYVAPVVEMLGLIRKVQQFRKSKREYLNRTGSVLDADSLMESTIMNAYKIYPYLANVLSGLTYPSEEPLSEDEAFQAKRDVYTFLFFGRSSAWPPGDGGKLVLTSDEEGGVEPTYPYARQLLLFDSESFLHSLDIAFEDAYLNDESHTINRLIVVRIILEILSSGQLPQDDVTMVNIFIARNVPKYPQFLQLAPSALHNILIGLAEDPDSKTREDRQLAAEYLLSVYNPHESERIITLFENAGFFRILRSWHYHDRRWTKLLTTYVDDPDISSFELLGQVEDAMSVASRSNKGVIPTDLIAIVSDSLPRLLHADISGTAHLVGRFVPSLHFMALESFGNHVSADHNRYDYLRSLLNIQPNEEGDVSEKPLGPSKNLPHELYQAFFGFQCQFHPGDVIPALKYLPKVNLDVDKIMETCESREVYDAVVWATNWQGDPQSALVKADKFYQRTTHKILDALTNYPGPLNIDDELHSLQAIAQVSRNICMEHSQASSSNDVPLEDMWFQLLNSQIHSVQIISSSFPNPHTDETNNDKPKPWSGELETLLLSLRSLVQTTFSSLVSITSTSTVSFPRLFKRLVNATPSASGSHYTEFRTILTGMLESYRSDEDLLVMLKHLLDRDLFESISLITRERAYGWAPSQGTCCYCRKPLATGIPTGSAGPPVLITQQPIIVCRTGLIFHEECKPPETTSTNF</sequence>
<evidence type="ECO:0000259" key="3">
    <source>
        <dbReference type="Pfam" id="PF25066"/>
    </source>
</evidence>
<dbReference type="InterPro" id="IPR045111">
    <property type="entry name" value="Vps41/Vps8"/>
</dbReference>
<dbReference type="PANTHER" id="PTHR12616:SF8">
    <property type="entry name" value="VACUOLAR PROTEIN SORTING-ASSOCIATED PROTEIN 8 HOMOLOG"/>
    <property type="match status" value="1"/>
</dbReference>
<dbReference type="Proteomes" id="UP000027222">
    <property type="component" value="Unassembled WGS sequence"/>
</dbReference>
<dbReference type="GO" id="GO:0005770">
    <property type="term" value="C:late endosome"/>
    <property type="evidence" value="ECO:0007669"/>
    <property type="project" value="TreeGrafter"/>
</dbReference>
<dbReference type="HOGENOM" id="CLU_000917_3_1_1"/>
<feature type="domain" description="Vacuolar protein sorting-associated protein 8 central" evidence="2">
    <location>
        <begin position="613"/>
        <end position="827"/>
    </location>
</feature>
<dbReference type="GO" id="GO:0006623">
    <property type="term" value="P:protein targeting to vacuole"/>
    <property type="evidence" value="ECO:0007669"/>
    <property type="project" value="InterPro"/>
</dbReference>
<dbReference type="InterPro" id="IPR015943">
    <property type="entry name" value="WD40/YVTN_repeat-like_dom_sf"/>
</dbReference>
<dbReference type="SUPFAM" id="SSF50978">
    <property type="entry name" value="WD40 repeat-like"/>
    <property type="match status" value="1"/>
</dbReference>
<name>A0A067TA34_GALM3</name>
<dbReference type="PANTHER" id="PTHR12616">
    <property type="entry name" value="VACUOLAR PROTEIN SORTING VPS41"/>
    <property type="match status" value="1"/>
</dbReference>
<dbReference type="GO" id="GO:0030897">
    <property type="term" value="C:HOPS complex"/>
    <property type="evidence" value="ECO:0007669"/>
    <property type="project" value="TreeGrafter"/>
</dbReference>
<evidence type="ECO:0000313" key="4">
    <source>
        <dbReference type="EMBL" id="KDR75858.1"/>
    </source>
</evidence>
<reference evidence="5" key="1">
    <citation type="journal article" date="2014" name="Proc. Natl. Acad. Sci. U.S.A.">
        <title>Extensive sampling of basidiomycete genomes demonstrates inadequacy of the white-rot/brown-rot paradigm for wood decay fungi.</title>
        <authorList>
            <person name="Riley R."/>
            <person name="Salamov A.A."/>
            <person name="Brown D.W."/>
            <person name="Nagy L.G."/>
            <person name="Floudas D."/>
            <person name="Held B.W."/>
            <person name="Levasseur A."/>
            <person name="Lombard V."/>
            <person name="Morin E."/>
            <person name="Otillar R."/>
            <person name="Lindquist E.A."/>
            <person name="Sun H."/>
            <person name="LaButti K.M."/>
            <person name="Schmutz J."/>
            <person name="Jabbour D."/>
            <person name="Luo H."/>
            <person name="Baker S.E."/>
            <person name="Pisabarro A.G."/>
            <person name="Walton J.D."/>
            <person name="Blanchette R.A."/>
            <person name="Henrissat B."/>
            <person name="Martin F."/>
            <person name="Cullen D."/>
            <person name="Hibbett D.S."/>
            <person name="Grigoriev I.V."/>
        </authorList>
    </citation>
    <scope>NUCLEOTIDE SEQUENCE [LARGE SCALE GENOMIC DNA]</scope>
    <source>
        <strain evidence="5">CBS 339.88</strain>
    </source>
</reference>
<dbReference type="InterPro" id="IPR025941">
    <property type="entry name" value="Vps8_central_dom"/>
</dbReference>
<protein>
    <submittedName>
        <fullName evidence="4">Uncharacterized protein</fullName>
    </submittedName>
</protein>
<comment type="similarity">
    <text evidence="1">Belongs to the VPS8 family.</text>
</comment>
<dbReference type="Gene3D" id="2.130.10.10">
    <property type="entry name" value="YVTN repeat-like/Quinoprotein amine dehydrogenase"/>
    <property type="match status" value="1"/>
</dbReference>
<organism evidence="4 5">
    <name type="scientific">Galerina marginata (strain CBS 339.88)</name>
    <dbReference type="NCBI Taxonomy" id="685588"/>
    <lineage>
        <taxon>Eukaryota</taxon>
        <taxon>Fungi</taxon>
        <taxon>Dikarya</taxon>
        <taxon>Basidiomycota</taxon>
        <taxon>Agaricomycotina</taxon>
        <taxon>Agaricomycetes</taxon>
        <taxon>Agaricomycetidae</taxon>
        <taxon>Agaricales</taxon>
        <taxon>Agaricineae</taxon>
        <taxon>Strophariaceae</taxon>
        <taxon>Galerina</taxon>
    </lineage>
</organism>
<dbReference type="EMBL" id="KL142380">
    <property type="protein sequence ID" value="KDR75858.1"/>
    <property type="molecule type" value="Genomic_DNA"/>
</dbReference>
<dbReference type="InterPro" id="IPR036322">
    <property type="entry name" value="WD40_repeat_dom_sf"/>
</dbReference>
<dbReference type="STRING" id="685588.A0A067TA34"/>
<dbReference type="Pfam" id="PF23410">
    <property type="entry name" value="Beta-prop_VPS8"/>
    <property type="match status" value="1"/>
</dbReference>